<name>A9H6B6_GLUDA</name>
<gene>
    <name evidence="2" type="ordered locus">GDI0495</name>
</gene>
<dbReference type="CAZy" id="GT4">
    <property type="family name" value="Glycosyltransferase Family 4"/>
</dbReference>
<keyword evidence="3" id="KW-1185">Reference proteome</keyword>
<protein>
    <submittedName>
        <fullName evidence="2">Putative glycosyl transferase</fullName>
    </submittedName>
</protein>
<dbReference type="Pfam" id="PF00534">
    <property type="entry name" value="Glycos_transf_1"/>
    <property type="match status" value="1"/>
</dbReference>
<evidence type="ECO:0000313" key="3">
    <source>
        <dbReference type="Proteomes" id="UP000001176"/>
    </source>
</evidence>
<dbReference type="GO" id="GO:0016757">
    <property type="term" value="F:glycosyltransferase activity"/>
    <property type="evidence" value="ECO:0007669"/>
    <property type="project" value="InterPro"/>
</dbReference>
<organism evidence="2 3">
    <name type="scientific">Gluconacetobacter diazotrophicus (strain ATCC 49037 / DSM 5601 / CCUG 37298 / CIP 103539 / LMG 7603 / PAl5)</name>
    <dbReference type="NCBI Taxonomy" id="272568"/>
    <lineage>
        <taxon>Bacteria</taxon>
        <taxon>Pseudomonadati</taxon>
        <taxon>Pseudomonadota</taxon>
        <taxon>Alphaproteobacteria</taxon>
        <taxon>Acetobacterales</taxon>
        <taxon>Acetobacteraceae</taxon>
        <taxon>Gluconacetobacter</taxon>
    </lineage>
</organism>
<dbReference type="KEGG" id="gdi:GDI0495"/>
<dbReference type="AlphaFoldDB" id="A9H6B6"/>
<keyword evidence="2" id="KW-0808">Transferase</keyword>
<dbReference type="EMBL" id="AM889285">
    <property type="protein sequence ID" value="CAP54438.1"/>
    <property type="molecule type" value="Genomic_DNA"/>
</dbReference>
<feature type="domain" description="Glycosyl transferase family 1" evidence="1">
    <location>
        <begin position="201"/>
        <end position="361"/>
    </location>
</feature>
<dbReference type="Proteomes" id="UP000001176">
    <property type="component" value="Chromosome"/>
</dbReference>
<reference evidence="2 3" key="1">
    <citation type="journal article" date="2009" name="BMC Genomics">
        <title>Complete genome sequence of the sugarcane nitrogen-fixing endophyte Gluconacetobacter diazotrophicus Pal5.</title>
        <authorList>
            <person name="Bertalan M."/>
            <person name="Albano R."/>
            <person name="Padua V."/>
            <person name="Rouws L."/>
            <person name="Rojas C."/>
            <person name="Hemerly A."/>
            <person name="Teixeira K."/>
            <person name="Schwab S."/>
            <person name="Araujo J."/>
            <person name="Oliveira A."/>
            <person name="Franca L."/>
            <person name="Magalhaes V."/>
            <person name="Alqueres S."/>
            <person name="Cardoso A."/>
            <person name="Almeida W."/>
            <person name="Loureiro M.M."/>
            <person name="Nogueira E."/>
            <person name="Cidade D."/>
            <person name="Oliveira D."/>
            <person name="Simao T."/>
            <person name="Macedo J."/>
            <person name="Valadao A."/>
            <person name="Dreschsel M."/>
            <person name="Freitas F."/>
            <person name="Vidal M."/>
            <person name="Guedes H."/>
            <person name="Rodrigues E."/>
            <person name="Meneses C."/>
            <person name="Brioso P."/>
            <person name="Pozzer L."/>
            <person name="Figueiredo D."/>
            <person name="Montano H."/>
            <person name="Junior J."/>
            <person name="Filho G."/>
            <person name="Flores V."/>
            <person name="Ferreira B."/>
            <person name="Branco A."/>
            <person name="Gonzalez P."/>
            <person name="Guillobel H."/>
            <person name="Lemos M."/>
            <person name="Seibel L."/>
            <person name="Macedo J."/>
            <person name="Alves-Ferreira M."/>
            <person name="Sachetto-Martins G."/>
            <person name="Coelho A."/>
            <person name="Santos E."/>
            <person name="Amaral G."/>
            <person name="Neves A."/>
            <person name="Pacheco A.B."/>
            <person name="Carvalho D."/>
            <person name="Lery L."/>
            <person name="Bisch P."/>
            <person name="Rossle S.C."/>
            <person name="Urmenyi T."/>
            <person name="Kruger W.V."/>
            <person name="Martins O."/>
            <person name="Baldani J.I."/>
            <person name="Ferreira P.C."/>
        </authorList>
    </citation>
    <scope>NUCLEOTIDE SEQUENCE [LARGE SCALE GENOMIC DNA]</scope>
    <source>
        <strain evidence="3">ATCC 49037 / DSM 5601 / CCUG 37298 / CIP 103539 / LMG 7603 / PAl5</strain>
    </source>
</reference>
<evidence type="ECO:0000259" key="1">
    <source>
        <dbReference type="Pfam" id="PF00534"/>
    </source>
</evidence>
<sequence length="410" mass="44514">MTDAEAPDRRSDGPGKVKALRCCFLIEHIGALGGTERAACQVMTGLAERGGFEAIHLLEVFPVGPAPFPFDPSIRRAALSARKISVLGAWPRLVHRLRAYVRMHAIDVLIVVESTHALYAIPALAGTGVRCVVWEHFNFGVDLGRRPRRWGRRVAGRWADDVVTLTQRDITMWRMGIGTGMRAHLTAISNAAPPVWRTAYPVESRVVLAVGRLVPQKGYDRLIEAWRLLARDPALAAWRLAIVGDGPLRGVLERQIADAELGERIELAPATVAIETYYARAALYCCASRFEGFPMVLLEAAAAGVPAVAFNCETGPSEIIIDGESGVLVPQGDVAGLAGALRALMTDPVRRARLSVGARKRAEVFALPIVLARWYALLGVDAPATRSDVEWSVGQDRTPRVRSVIMSASV</sequence>
<accession>A9H6B6</accession>
<dbReference type="RefSeq" id="WP_012222931.1">
    <property type="nucleotide sequence ID" value="NC_010125.1"/>
</dbReference>
<dbReference type="SUPFAM" id="SSF53756">
    <property type="entry name" value="UDP-Glycosyltransferase/glycogen phosphorylase"/>
    <property type="match status" value="1"/>
</dbReference>
<dbReference type="Gene3D" id="3.40.50.2000">
    <property type="entry name" value="Glycogen Phosphorylase B"/>
    <property type="match status" value="2"/>
</dbReference>
<proteinExistence type="predicted"/>
<dbReference type="CDD" id="cd03820">
    <property type="entry name" value="GT4_AmsD-like"/>
    <property type="match status" value="1"/>
</dbReference>
<evidence type="ECO:0000313" key="2">
    <source>
        <dbReference type="EMBL" id="CAP54438.1"/>
    </source>
</evidence>
<dbReference type="InterPro" id="IPR001296">
    <property type="entry name" value="Glyco_trans_1"/>
</dbReference>
<dbReference type="PANTHER" id="PTHR12526">
    <property type="entry name" value="GLYCOSYLTRANSFERASE"/>
    <property type="match status" value="1"/>
</dbReference>